<dbReference type="Pfam" id="PF12796">
    <property type="entry name" value="Ank_2"/>
    <property type="match status" value="3"/>
</dbReference>
<dbReference type="CDD" id="cd14484">
    <property type="entry name" value="SPX_GDE1_like"/>
    <property type="match status" value="1"/>
</dbReference>
<dbReference type="InterPro" id="IPR030395">
    <property type="entry name" value="GP_PDE_dom"/>
</dbReference>
<dbReference type="OMA" id="WTPMEHA"/>
<evidence type="ECO:0008006" key="9">
    <source>
        <dbReference type="Google" id="ProtNLM"/>
    </source>
</evidence>
<evidence type="ECO:0000313" key="7">
    <source>
        <dbReference type="EMBL" id="KAA8903237.1"/>
    </source>
</evidence>
<dbReference type="Pfam" id="PF25329">
    <property type="entry name" value="C2_GDE1"/>
    <property type="match status" value="1"/>
</dbReference>
<evidence type="ECO:0000256" key="1">
    <source>
        <dbReference type="ARBA" id="ARBA00022737"/>
    </source>
</evidence>
<dbReference type="InterPro" id="IPR051578">
    <property type="entry name" value="GDPD"/>
</dbReference>
<feature type="repeat" description="ANK" evidence="4">
    <location>
        <begin position="454"/>
        <end position="486"/>
    </location>
</feature>
<reference evidence="7 8" key="1">
    <citation type="submission" date="2019-07" db="EMBL/GenBank/DDBJ databases">
        <title>Genome assembly of two rare yeast pathogens: Diutina rugosa and Trichomonascus ciferrii.</title>
        <authorList>
            <person name="Mixao V."/>
            <person name="Saus E."/>
            <person name="Hansen A."/>
            <person name="Lass-Flor C."/>
            <person name="Gabaldon T."/>
        </authorList>
    </citation>
    <scope>NUCLEOTIDE SEQUENCE [LARGE SCALE GENOMIC DNA]</scope>
    <source>
        <strain evidence="7 8">CBS 613</strain>
    </source>
</reference>
<dbReference type="InterPro" id="IPR017946">
    <property type="entry name" value="PLC-like_Pdiesterase_TIM-brl"/>
</dbReference>
<evidence type="ECO:0000256" key="4">
    <source>
        <dbReference type="PROSITE-ProRule" id="PRU00023"/>
    </source>
</evidence>
<dbReference type="PANTHER" id="PTHR22958:SF1">
    <property type="entry name" value="GLYCEROPHOSPHOCHOLINE PHOSPHODIESTERASE GPCPD1"/>
    <property type="match status" value="1"/>
</dbReference>
<dbReference type="PROSITE" id="PS50088">
    <property type="entry name" value="ANK_REPEAT"/>
    <property type="match status" value="3"/>
</dbReference>
<evidence type="ECO:0000313" key="8">
    <source>
        <dbReference type="Proteomes" id="UP000449547"/>
    </source>
</evidence>
<dbReference type="Gene3D" id="1.25.40.20">
    <property type="entry name" value="Ankyrin repeat-containing domain"/>
    <property type="match status" value="2"/>
</dbReference>
<dbReference type="GO" id="GO:0046475">
    <property type="term" value="P:glycerophospholipid catabolic process"/>
    <property type="evidence" value="ECO:0007669"/>
    <property type="project" value="TreeGrafter"/>
</dbReference>
<dbReference type="GO" id="GO:0047389">
    <property type="term" value="F:glycerophosphocholine phosphodiesterase activity"/>
    <property type="evidence" value="ECO:0007669"/>
    <property type="project" value="TreeGrafter"/>
</dbReference>
<dbReference type="AlphaFoldDB" id="A0A642UQ86"/>
<gene>
    <name evidence="7" type="ORF">DIURU_002524</name>
</gene>
<name>A0A642UQ86_DIURU</name>
<keyword evidence="1" id="KW-0677">Repeat</keyword>
<feature type="repeat" description="ANK" evidence="4">
    <location>
        <begin position="420"/>
        <end position="452"/>
    </location>
</feature>
<dbReference type="Pfam" id="PF03105">
    <property type="entry name" value="SPX"/>
    <property type="match status" value="1"/>
</dbReference>
<accession>A0A642UQ86</accession>
<dbReference type="InterPro" id="IPR057506">
    <property type="entry name" value="C2_GPCPD1"/>
</dbReference>
<dbReference type="Pfam" id="PF03009">
    <property type="entry name" value="GDPD"/>
    <property type="match status" value="1"/>
</dbReference>
<feature type="domain" description="GP-PDE" evidence="6">
    <location>
        <begin position="757"/>
        <end position="1092"/>
    </location>
</feature>
<dbReference type="SUPFAM" id="SSF51695">
    <property type="entry name" value="PLC-like phosphodiesterases"/>
    <property type="match status" value="1"/>
</dbReference>
<organism evidence="7 8">
    <name type="scientific">Diutina rugosa</name>
    <name type="common">Yeast</name>
    <name type="synonym">Candida rugosa</name>
    <dbReference type="NCBI Taxonomy" id="5481"/>
    <lineage>
        <taxon>Eukaryota</taxon>
        <taxon>Fungi</taxon>
        <taxon>Dikarya</taxon>
        <taxon>Ascomycota</taxon>
        <taxon>Saccharomycotina</taxon>
        <taxon>Pichiomycetes</taxon>
        <taxon>Debaryomycetaceae</taxon>
        <taxon>Diutina</taxon>
    </lineage>
</organism>
<dbReference type="SUPFAM" id="SSF48403">
    <property type="entry name" value="Ankyrin repeat"/>
    <property type="match status" value="1"/>
</dbReference>
<dbReference type="PROSITE" id="PS50007">
    <property type="entry name" value="PIPLC_X_DOMAIN"/>
    <property type="match status" value="1"/>
</dbReference>
<proteinExistence type="predicted"/>
<sequence>MKFGKNLLTHQIPQWSVYYINYKSLKKIINQVATTDDLESVLSLFFYELDRNVENVDEFYSMKSMEYGKRMRRVVSALGYNSHTHKLTKEIEVKDELDEVVSILREMATTLRNLQWFGEINYRGFVKILKKLDKKLGADADNKATYLHSRIDPLPFARGKDVQGYLDTIHSILAELGADNADGSVSPKHPANTRHAEMTEAIQNKDSKQLQQLLSAPESVGARVLTSLLIKATTRSTPECIDLLIEELKRTQGNPFADKADISRRTFFHQLIIHWGKHHGPDQPCDGLEYVLSKYGDLYQHEVIHKDSYQRTPLHYAAEYGLKDAVIVLITFLKQHSLIGVGLPLDHIDTWGDQDGMTPLHLAVIGHHPQTTRNLIKESATPLSCPELVLLAARNPSPVIVEDLITSGGIDVNYSDHDHHGETALHIACKYNHVEVAEFLLSNDADPEIGESVFGWTPIFIAANEGFTRLVKLLLEFGAKVDTVDDSGWLPMEHSCLRGHLDTAELLRPRDSSLLLYDMYSPENNVERKLPEELHRSSSSVDILPEHSRSVYNKVYQQLSRKPKSEPQPIKSFGHKYLGNGESMVLITLGSTDMRQTQSPVTLHDVSLPHTSALDTALSLSITCKHRRTNQVVDQPVVVDLPLDDFHASATDPVTFTVPSSVDVDDLSVSFDLVPTYQFHHQRQSLGRAVAFLKDLYTPVGANLRSLHRTVTLPIMDRTTMDTIGEVRFEYLPISSFGHPAMAITPTETYWKQLVSTRVIGHRGLGKNFNRKSLQLGENTVESFIAAASLGASYVEFDVQLTKDMVPVVYHDFTVAESGVDIPMNALTLEQFLGLNEEKSDKEKHSLDDAALVGLHKPRSYPSAPNFHAKRTPSVEDAIDVEFRDTISRRMKLTKTWKSQGFKGNARGLSVASSFVTLKELFAKLPSNVGFNIELKYPMLDEAEMEQMGEVAVDLNTYVDTILKVIYDANLTNRDILFSSFHPDVCVLLSLKQPSIPILFLTEAGTAPMADIRASSLQNAIRFAKKWNLLGIVSAAGTLVKCPRLAQVVKSSGLVCVTYGVENNDPELAKIQMKAGVDAVIADSVLAVREGIRKDQEKLNELEESSRSISPAQTVVA</sequence>
<dbReference type="SMART" id="SM00248">
    <property type="entry name" value="ANK"/>
    <property type="match status" value="5"/>
</dbReference>
<dbReference type="InterPro" id="IPR004331">
    <property type="entry name" value="SPX_dom"/>
</dbReference>
<dbReference type="PROSITE" id="PS51382">
    <property type="entry name" value="SPX"/>
    <property type="match status" value="1"/>
</dbReference>
<evidence type="ECO:0000259" key="6">
    <source>
        <dbReference type="PROSITE" id="PS51704"/>
    </source>
</evidence>
<dbReference type="OrthoDB" id="197419at2759"/>
<feature type="domain" description="SPX" evidence="5">
    <location>
        <begin position="1"/>
        <end position="146"/>
    </location>
</feature>
<dbReference type="InterPro" id="IPR002110">
    <property type="entry name" value="Ankyrin_rpt"/>
</dbReference>
<evidence type="ECO:0000256" key="2">
    <source>
        <dbReference type="ARBA" id="ARBA00022801"/>
    </source>
</evidence>
<dbReference type="PRINTS" id="PR01415">
    <property type="entry name" value="ANKYRIN"/>
</dbReference>
<keyword evidence="3 4" id="KW-0040">ANK repeat</keyword>
<evidence type="ECO:0000256" key="3">
    <source>
        <dbReference type="ARBA" id="ARBA00023043"/>
    </source>
</evidence>
<protein>
    <recommendedName>
        <fullName evidence="9">GP-PDE domain-containing protein</fullName>
    </recommendedName>
</protein>
<dbReference type="PROSITE" id="PS50297">
    <property type="entry name" value="ANK_REP_REGION"/>
    <property type="match status" value="3"/>
</dbReference>
<dbReference type="VEuPathDB" id="FungiDB:DIURU_002524"/>
<dbReference type="Proteomes" id="UP000449547">
    <property type="component" value="Unassembled WGS sequence"/>
</dbReference>
<dbReference type="EMBL" id="SWFT01000070">
    <property type="protein sequence ID" value="KAA8903237.1"/>
    <property type="molecule type" value="Genomic_DNA"/>
</dbReference>
<comment type="caution">
    <text evidence="7">The sequence shown here is derived from an EMBL/GenBank/DDBJ whole genome shotgun (WGS) entry which is preliminary data.</text>
</comment>
<dbReference type="Gene3D" id="3.20.20.190">
    <property type="entry name" value="Phosphatidylinositol (PI) phosphodiesterase"/>
    <property type="match status" value="1"/>
</dbReference>
<dbReference type="PANTHER" id="PTHR22958">
    <property type="entry name" value="GLYCEROPHOSPHORYL DIESTER PHOSPHODIESTERASE"/>
    <property type="match status" value="1"/>
</dbReference>
<feature type="repeat" description="ANK" evidence="4">
    <location>
        <begin position="355"/>
        <end position="380"/>
    </location>
</feature>
<keyword evidence="8" id="KW-1185">Reference proteome</keyword>
<dbReference type="InterPro" id="IPR036770">
    <property type="entry name" value="Ankyrin_rpt-contain_sf"/>
</dbReference>
<keyword evidence="2" id="KW-0378">Hydrolase</keyword>
<dbReference type="RefSeq" id="XP_034012690.1">
    <property type="nucleotide sequence ID" value="XM_034155185.1"/>
</dbReference>
<dbReference type="GeneID" id="54781175"/>
<dbReference type="PROSITE" id="PS51704">
    <property type="entry name" value="GP_PDE"/>
    <property type="match status" value="1"/>
</dbReference>
<evidence type="ECO:0000259" key="5">
    <source>
        <dbReference type="PROSITE" id="PS51382"/>
    </source>
</evidence>